<evidence type="ECO:0000313" key="1">
    <source>
        <dbReference type="EMBL" id="QQT01725.1"/>
    </source>
</evidence>
<evidence type="ECO:0000313" key="2">
    <source>
        <dbReference type="Proteomes" id="UP000595254"/>
    </source>
</evidence>
<sequence length="64" mass="7764">METKEIERILDQLANKEISEYKVSKEQFMDFRQLLIKRPDFKHFRGIAEHNAEIIYQYTDTARS</sequence>
<dbReference type="RefSeq" id="WP_040375991.1">
    <property type="nucleotide sequence ID" value="NZ_CP068053.1"/>
</dbReference>
<dbReference type="AlphaFoldDB" id="A0A974NQ29"/>
<proteinExistence type="predicted"/>
<protein>
    <submittedName>
        <fullName evidence="1">Uncharacterized protein</fullName>
    </submittedName>
</protein>
<dbReference type="EMBL" id="CP068053">
    <property type="protein sequence ID" value="QQT01725.1"/>
    <property type="molecule type" value="Genomic_DNA"/>
</dbReference>
<dbReference type="Proteomes" id="UP000595254">
    <property type="component" value="Chromosome"/>
</dbReference>
<reference evidence="1 2" key="1">
    <citation type="submission" date="2021-01" db="EMBL/GenBank/DDBJ databases">
        <title>FDA dAtabase for Regulatory Grade micrObial Sequences (FDA-ARGOS): Supporting development and validation of Infectious Disease Dx tests.</title>
        <authorList>
            <person name="Nelson B."/>
            <person name="Plummer A."/>
            <person name="Tallon L."/>
            <person name="Sadzewicz L."/>
            <person name="Zhao X."/>
            <person name="Boylan J."/>
            <person name="Ott S."/>
            <person name="Bowen H."/>
            <person name="Vavikolanu K."/>
            <person name="Mehta A."/>
            <person name="Aluvathingal J."/>
            <person name="Nadendla S."/>
            <person name="Myers T."/>
            <person name="Yan Y."/>
            <person name="Sichtig H."/>
        </authorList>
    </citation>
    <scope>NUCLEOTIDE SEQUENCE [LARGE SCALE GENOMIC DNA]</scope>
    <source>
        <strain evidence="1 2">FDAARGOS_1161</strain>
    </source>
</reference>
<name>A0A974NQ29_PERPY</name>
<accession>A0A974NQ29</accession>
<organism evidence="1 2">
    <name type="scientific">Peribacillus psychrosaccharolyticus</name>
    <name type="common">Bacillus psychrosaccharolyticus</name>
    <dbReference type="NCBI Taxonomy" id="1407"/>
    <lineage>
        <taxon>Bacteria</taxon>
        <taxon>Bacillati</taxon>
        <taxon>Bacillota</taxon>
        <taxon>Bacilli</taxon>
        <taxon>Bacillales</taxon>
        <taxon>Bacillaceae</taxon>
        <taxon>Peribacillus</taxon>
    </lineage>
</organism>
<dbReference type="KEGG" id="ppsr:I6J18_07675"/>
<gene>
    <name evidence="1" type="ORF">I6J18_07675</name>
</gene>
<keyword evidence="2" id="KW-1185">Reference proteome</keyword>